<evidence type="ECO:0000313" key="3">
    <source>
        <dbReference type="Proteomes" id="UP001227230"/>
    </source>
</evidence>
<feature type="compositionally biased region" description="Polar residues" evidence="1">
    <location>
        <begin position="45"/>
        <end position="59"/>
    </location>
</feature>
<accession>A0ABY9D8J2</accession>
<protein>
    <submittedName>
        <fullName evidence="2">Uncharacterized protein</fullName>
    </submittedName>
</protein>
<proteinExistence type="predicted"/>
<sequence>MGTGRRRAFCTTIHRDSQATHGDKQQYTTPSPSPSPRSGTKLGLFSSSSNTSTPRLQSQPVLVPVCAAEPLW</sequence>
<feature type="region of interest" description="Disordered" evidence="1">
    <location>
        <begin position="1"/>
        <end position="59"/>
    </location>
</feature>
<keyword evidence="3" id="KW-1185">Reference proteome</keyword>
<organism evidence="2 3">
    <name type="scientific">Vitis vinifera</name>
    <name type="common">Grape</name>
    <dbReference type="NCBI Taxonomy" id="29760"/>
    <lineage>
        <taxon>Eukaryota</taxon>
        <taxon>Viridiplantae</taxon>
        <taxon>Streptophyta</taxon>
        <taxon>Embryophyta</taxon>
        <taxon>Tracheophyta</taxon>
        <taxon>Spermatophyta</taxon>
        <taxon>Magnoliopsida</taxon>
        <taxon>eudicotyledons</taxon>
        <taxon>Gunneridae</taxon>
        <taxon>Pentapetalae</taxon>
        <taxon>rosids</taxon>
        <taxon>Vitales</taxon>
        <taxon>Vitaceae</taxon>
        <taxon>Viteae</taxon>
        <taxon>Vitis</taxon>
    </lineage>
</organism>
<evidence type="ECO:0000256" key="1">
    <source>
        <dbReference type="SAM" id="MobiDB-lite"/>
    </source>
</evidence>
<name>A0ABY9D8J2_VITVI</name>
<reference evidence="2 3" key="1">
    <citation type="journal article" date="2023" name="Hortic Res">
        <title>The complete reference genome for grapevine (Vitis vinifera L.) genetics and breeding.</title>
        <authorList>
            <person name="Shi X."/>
            <person name="Cao S."/>
            <person name="Wang X."/>
            <person name="Huang S."/>
            <person name="Wang Y."/>
            <person name="Liu Z."/>
            <person name="Liu W."/>
            <person name="Leng X."/>
            <person name="Peng Y."/>
            <person name="Wang N."/>
            <person name="Wang Y."/>
            <person name="Ma Z."/>
            <person name="Xu X."/>
            <person name="Zhang F."/>
            <person name="Xue H."/>
            <person name="Zhong H."/>
            <person name="Wang Y."/>
            <person name="Zhang K."/>
            <person name="Velt A."/>
            <person name="Avia K."/>
            <person name="Holtgrawe D."/>
            <person name="Grimplet J."/>
            <person name="Matus J.T."/>
            <person name="Ware D."/>
            <person name="Wu X."/>
            <person name="Wang H."/>
            <person name="Liu C."/>
            <person name="Fang Y."/>
            <person name="Rustenholz C."/>
            <person name="Cheng Z."/>
            <person name="Xiao H."/>
            <person name="Zhou Y."/>
        </authorList>
    </citation>
    <scope>NUCLEOTIDE SEQUENCE [LARGE SCALE GENOMIC DNA]</scope>
    <source>
        <strain evidence="3">cv. Pinot noir / PN40024</strain>
        <tissue evidence="2">Leaf</tissue>
    </source>
</reference>
<evidence type="ECO:0000313" key="2">
    <source>
        <dbReference type="EMBL" id="WKA03711.1"/>
    </source>
</evidence>
<dbReference type="EMBL" id="CP126661">
    <property type="protein sequence ID" value="WKA03711.1"/>
    <property type="molecule type" value="Genomic_DNA"/>
</dbReference>
<dbReference type="Proteomes" id="UP001227230">
    <property type="component" value="Chromosome 14"/>
</dbReference>
<gene>
    <name evidence="2" type="ORF">VitviT2T_021804</name>
</gene>
<feature type="compositionally biased region" description="Basic and acidic residues" evidence="1">
    <location>
        <begin position="13"/>
        <end position="24"/>
    </location>
</feature>